<organism evidence="12 13">
    <name type="scientific">Halobacteriovorax marinus (strain ATCC BAA-682 / DSM 15412 / SJ)</name>
    <name type="common">Bacteriovorax marinus</name>
    <dbReference type="NCBI Taxonomy" id="862908"/>
    <lineage>
        <taxon>Bacteria</taxon>
        <taxon>Pseudomonadati</taxon>
        <taxon>Bdellovibrionota</taxon>
        <taxon>Bacteriovoracia</taxon>
        <taxon>Bacteriovoracales</taxon>
        <taxon>Halobacteriovoraceae</taxon>
        <taxon>Halobacteriovorax</taxon>
    </lineage>
</organism>
<comment type="cofactor">
    <cofactor evidence="10">
        <name>Mg(2+)</name>
        <dbReference type="ChEBI" id="CHEBI:18420"/>
    </cofactor>
    <text evidence="10">Binds 1 Mg(2+) ion per subunit. May bind a second metal ion at a regulatory site, or after substrate binding.</text>
</comment>
<feature type="binding site" evidence="10">
    <location>
        <position position="201"/>
    </location>
    <ligand>
        <name>Mg(2+)</name>
        <dbReference type="ChEBI" id="CHEBI:18420"/>
        <label>2</label>
    </ligand>
</feature>
<dbReference type="PROSITE" id="PS50879">
    <property type="entry name" value="RNASE_H_1"/>
    <property type="match status" value="1"/>
</dbReference>
<comment type="similarity">
    <text evidence="2 10">Belongs to the RNase H family.</text>
</comment>
<evidence type="ECO:0000313" key="13">
    <source>
        <dbReference type="Proteomes" id="UP000008963"/>
    </source>
</evidence>
<dbReference type="GO" id="GO:0043137">
    <property type="term" value="P:DNA replication, removal of RNA primer"/>
    <property type="evidence" value="ECO:0007669"/>
    <property type="project" value="TreeGrafter"/>
</dbReference>
<evidence type="ECO:0000313" key="12">
    <source>
        <dbReference type="EMBL" id="CBW26672.1"/>
    </source>
</evidence>
<comment type="subunit">
    <text evidence="3 10">Monomer.</text>
</comment>
<evidence type="ECO:0000256" key="6">
    <source>
        <dbReference type="ARBA" id="ARBA00022723"/>
    </source>
</evidence>
<keyword evidence="9 10" id="KW-0460">Magnesium</keyword>
<comment type="subcellular location">
    <subcellularLocation>
        <location evidence="10">Cytoplasm</location>
    </subcellularLocation>
</comment>
<evidence type="ECO:0000256" key="9">
    <source>
        <dbReference type="ARBA" id="ARBA00022842"/>
    </source>
</evidence>
<name>E1X212_HALMS</name>
<dbReference type="HOGENOM" id="CLU_030894_6_0_7"/>
<dbReference type="InterPro" id="IPR022892">
    <property type="entry name" value="RNaseHI"/>
</dbReference>
<keyword evidence="6 10" id="KW-0479">Metal-binding</keyword>
<protein>
    <recommendedName>
        <fullName evidence="4 10">Ribonuclease H</fullName>
        <shortName evidence="10">RNase H</shortName>
        <ecNumber evidence="4 10">3.1.26.4</ecNumber>
    </recommendedName>
</protein>
<dbReference type="PATRIC" id="fig|862908.3.peg.1756"/>
<feature type="binding site" evidence="10">
    <location>
        <position position="68"/>
    </location>
    <ligand>
        <name>Mg(2+)</name>
        <dbReference type="ChEBI" id="CHEBI:18420"/>
        <label>1</label>
    </ligand>
</feature>
<feature type="binding site" evidence="10">
    <location>
        <position position="68"/>
    </location>
    <ligand>
        <name>Mg(2+)</name>
        <dbReference type="ChEBI" id="CHEBI:18420"/>
        <label>2</label>
    </ligand>
</feature>
<keyword evidence="5 10" id="KW-0540">Nuclease</keyword>
<dbReference type="Pfam" id="PF00075">
    <property type="entry name" value="RNase_H"/>
    <property type="match status" value="1"/>
</dbReference>
<dbReference type="GO" id="GO:0004523">
    <property type="term" value="F:RNA-DNA hybrid ribonuclease activity"/>
    <property type="evidence" value="ECO:0007669"/>
    <property type="project" value="UniProtKB-UniRule"/>
</dbReference>
<evidence type="ECO:0000256" key="7">
    <source>
        <dbReference type="ARBA" id="ARBA00022759"/>
    </source>
</evidence>
<dbReference type="PANTHER" id="PTHR10642">
    <property type="entry name" value="RIBONUCLEASE H1"/>
    <property type="match status" value="1"/>
</dbReference>
<evidence type="ECO:0000259" key="11">
    <source>
        <dbReference type="PROSITE" id="PS50879"/>
    </source>
</evidence>
<dbReference type="Proteomes" id="UP000008963">
    <property type="component" value="Chromosome"/>
</dbReference>
<comment type="function">
    <text evidence="10">Endonuclease that specifically degrades the RNA of RNA-DNA hybrids.</text>
</comment>
<accession>E1X212</accession>
<dbReference type="EC" id="3.1.26.4" evidence="4 10"/>
<dbReference type="HAMAP" id="MF_00042">
    <property type="entry name" value="RNase_H"/>
    <property type="match status" value="1"/>
</dbReference>
<dbReference type="PANTHER" id="PTHR10642:SF26">
    <property type="entry name" value="RIBONUCLEASE H1"/>
    <property type="match status" value="1"/>
</dbReference>
<proteinExistence type="inferred from homology"/>
<dbReference type="GO" id="GO:0000287">
    <property type="term" value="F:magnesium ion binding"/>
    <property type="evidence" value="ECO:0007669"/>
    <property type="project" value="UniProtKB-UniRule"/>
</dbReference>
<dbReference type="CDD" id="cd09278">
    <property type="entry name" value="RNase_HI_prokaryote_like"/>
    <property type="match status" value="1"/>
</dbReference>
<dbReference type="InterPro" id="IPR050092">
    <property type="entry name" value="RNase_H"/>
</dbReference>
<dbReference type="NCBIfam" id="NF001236">
    <property type="entry name" value="PRK00203.1"/>
    <property type="match status" value="1"/>
</dbReference>
<dbReference type="STRING" id="862908.BMS_1852"/>
<sequence length="213" mass="23751">MKKKTLSFFDKLKTKFPDDHKAIESIDYLKSQIAHWDDEEEQISNSVGGELPLPKEIKNDKSFAIFSDGACRGNPGPGAWGMVGQDSSGAVLFKGSGVETNTTNNRMEMIGALEAMKSLKHHGINLSESKVFLYSDSKYVVDGMKSWVSGWKSRGWKKADKKTPENVDLWKELDTIASCFENIQYLWVKGHAGHPQNELCDQLANEALDDSGF</sequence>
<dbReference type="Gene3D" id="3.30.420.10">
    <property type="entry name" value="Ribonuclease H-like superfamily/Ribonuclease H"/>
    <property type="match status" value="1"/>
</dbReference>
<feature type="binding site" evidence="10">
    <location>
        <position position="108"/>
    </location>
    <ligand>
        <name>Mg(2+)</name>
        <dbReference type="ChEBI" id="CHEBI:18420"/>
        <label>1</label>
    </ligand>
</feature>
<feature type="domain" description="RNase H type-1" evidence="11">
    <location>
        <begin position="59"/>
        <end position="209"/>
    </location>
</feature>
<feature type="binding site" evidence="10">
    <location>
        <position position="136"/>
    </location>
    <ligand>
        <name>Mg(2+)</name>
        <dbReference type="ChEBI" id="CHEBI:18420"/>
        <label>1</label>
    </ligand>
</feature>
<dbReference type="RefSeq" id="WP_014244453.1">
    <property type="nucleotide sequence ID" value="NC_016620.1"/>
</dbReference>
<dbReference type="EMBL" id="FQ312005">
    <property type="protein sequence ID" value="CBW26672.1"/>
    <property type="molecule type" value="Genomic_DNA"/>
</dbReference>
<dbReference type="eggNOG" id="COG0328">
    <property type="taxonomic scope" value="Bacteria"/>
</dbReference>
<evidence type="ECO:0000256" key="8">
    <source>
        <dbReference type="ARBA" id="ARBA00022801"/>
    </source>
</evidence>
<evidence type="ECO:0000256" key="4">
    <source>
        <dbReference type="ARBA" id="ARBA00012180"/>
    </source>
</evidence>
<dbReference type="GO" id="GO:0003676">
    <property type="term" value="F:nucleic acid binding"/>
    <property type="evidence" value="ECO:0007669"/>
    <property type="project" value="InterPro"/>
</dbReference>
<dbReference type="AlphaFoldDB" id="E1X212"/>
<gene>
    <name evidence="10 12" type="primary">rnhA</name>
    <name evidence="12" type="ordered locus">BMS_1852</name>
</gene>
<dbReference type="GO" id="GO:0005737">
    <property type="term" value="C:cytoplasm"/>
    <property type="evidence" value="ECO:0007669"/>
    <property type="project" value="UniProtKB-SubCell"/>
</dbReference>
<comment type="catalytic activity">
    <reaction evidence="1 10">
        <text>Endonucleolytic cleavage to 5'-phosphomonoester.</text>
        <dbReference type="EC" id="3.1.26.4"/>
    </reaction>
</comment>
<dbReference type="InterPro" id="IPR012337">
    <property type="entry name" value="RNaseH-like_sf"/>
</dbReference>
<keyword evidence="10" id="KW-0963">Cytoplasm</keyword>
<dbReference type="KEGG" id="bmx:BMS_1852"/>
<evidence type="ECO:0000256" key="1">
    <source>
        <dbReference type="ARBA" id="ARBA00000077"/>
    </source>
</evidence>
<dbReference type="InterPro" id="IPR036397">
    <property type="entry name" value="RNaseH_sf"/>
</dbReference>
<dbReference type="SUPFAM" id="SSF53098">
    <property type="entry name" value="Ribonuclease H-like"/>
    <property type="match status" value="1"/>
</dbReference>
<keyword evidence="8 10" id="KW-0378">Hydrolase</keyword>
<evidence type="ECO:0000256" key="3">
    <source>
        <dbReference type="ARBA" id="ARBA00011245"/>
    </source>
</evidence>
<keyword evidence="7 10" id="KW-0255">Endonuclease</keyword>
<evidence type="ECO:0000256" key="5">
    <source>
        <dbReference type="ARBA" id="ARBA00022722"/>
    </source>
</evidence>
<evidence type="ECO:0000256" key="2">
    <source>
        <dbReference type="ARBA" id="ARBA00005300"/>
    </source>
</evidence>
<dbReference type="InterPro" id="IPR002156">
    <property type="entry name" value="RNaseH_domain"/>
</dbReference>
<keyword evidence="13" id="KW-1185">Reference proteome</keyword>
<evidence type="ECO:0000256" key="10">
    <source>
        <dbReference type="HAMAP-Rule" id="MF_00042"/>
    </source>
</evidence>
<reference evidence="13" key="1">
    <citation type="journal article" date="2013" name="ISME J.">
        <title>A small predatory core genome in the divergent marine Bacteriovorax marinus SJ and the terrestrial Bdellovibrio bacteriovorus.</title>
        <authorList>
            <person name="Crossman L.C."/>
            <person name="Chen H."/>
            <person name="Cerdeno-Tarraga A.M."/>
            <person name="Brooks K."/>
            <person name="Quail M.A."/>
            <person name="Pineiro S.A."/>
            <person name="Hobley L."/>
            <person name="Sockett R.E."/>
            <person name="Bentley S.D."/>
            <person name="Parkhill J."/>
            <person name="Williams H.N."/>
            <person name="Stine O.C."/>
        </authorList>
    </citation>
    <scope>NUCLEOTIDE SEQUENCE [LARGE SCALE GENOMIC DNA]</scope>
    <source>
        <strain evidence="13">ATCC BAA-682 / DSM 15412 / SJ</strain>
    </source>
</reference>